<proteinExistence type="predicted"/>
<protein>
    <submittedName>
        <fullName evidence="1">Uncharacterized protein</fullName>
    </submittedName>
</protein>
<evidence type="ECO:0000313" key="1">
    <source>
        <dbReference type="EMBL" id="MBK1884112.1"/>
    </source>
</evidence>
<dbReference type="RefSeq" id="WP_200272995.1">
    <property type="nucleotide sequence ID" value="NZ_JAENIJ010000035.1"/>
</dbReference>
<dbReference type="EMBL" id="JAENIJ010000035">
    <property type="protein sequence ID" value="MBK1884112.1"/>
    <property type="molecule type" value="Genomic_DNA"/>
</dbReference>
<dbReference type="AlphaFoldDB" id="A0A934SDG4"/>
<reference evidence="1" key="1">
    <citation type="submission" date="2021-01" db="EMBL/GenBank/DDBJ databases">
        <title>Modified the classification status of verrucomicrobia.</title>
        <authorList>
            <person name="Feng X."/>
        </authorList>
    </citation>
    <scope>NUCLEOTIDE SEQUENCE</scope>
    <source>
        <strain evidence="1">KCTC 22041</strain>
    </source>
</reference>
<organism evidence="1 2">
    <name type="scientific">Luteolibacter pohnpeiensis</name>
    <dbReference type="NCBI Taxonomy" id="454153"/>
    <lineage>
        <taxon>Bacteria</taxon>
        <taxon>Pseudomonadati</taxon>
        <taxon>Verrucomicrobiota</taxon>
        <taxon>Verrucomicrobiia</taxon>
        <taxon>Verrucomicrobiales</taxon>
        <taxon>Verrucomicrobiaceae</taxon>
        <taxon>Luteolibacter</taxon>
    </lineage>
</organism>
<name>A0A934SDG4_9BACT</name>
<dbReference type="Proteomes" id="UP000603141">
    <property type="component" value="Unassembled WGS sequence"/>
</dbReference>
<sequence length="192" mass="22301">MDDFKRPRNDAKLKKRAYEDPQFAEDLWRMRNPEDGGEQIPFEEILVALQRDYGIASSLGALSDFYPWLDRKYRWEAAAAAADQAKQQRLAENPETSLEELENLGQFVFTNEAIASKDTKAFVQLRRTRQNDRKIEIDERRMAVLEAAEKRQRDAEEAIRKINSDETLSPEAQRAKVLEKMDEFFGLKKSNG</sequence>
<accession>A0A934SDG4</accession>
<gene>
    <name evidence="1" type="ORF">JIN85_16955</name>
</gene>
<comment type="caution">
    <text evidence="1">The sequence shown here is derived from an EMBL/GenBank/DDBJ whole genome shotgun (WGS) entry which is preliminary data.</text>
</comment>
<keyword evidence="2" id="KW-1185">Reference proteome</keyword>
<evidence type="ECO:0000313" key="2">
    <source>
        <dbReference type="Proteomes" id="UP000603141"/>
    </source>
</evidence>